<keyword evidence="5" id="KW-1185">Reference proteome</keyword>
<dbReference type="AlphaFoldDB" id="A0A7Y0ATG3"/>
<dbReference type="GO" id="GO:0004866">
    <property type="term" value="F:endopeptidase inhibitor activity"/>
    <property type="evidence" value="ECO:0007669"/>
    <property type="project" value="InterPro"/>
</dbReference>
<evidence type="ECO:0000313" key="4">
    <source>
        <dbReference type="EMBL" id="NML73210.1"/>
    </source>
</evidence>
<evidence type="ECO:0000259" key="3">
    <source>
        <dbReference type="Pfam" id="PF02974"/>
    </source>
</evidence>
<evidence type="ECO:0000313" key="5">
    <source>
        <dbReference type="Proteomes" id="UP000541470"/>
    </source>
</evidence>
<dbReference type="RefSeq" id="WP_169587353.1">
    <property type="nucleotide sequence ID" value="NZ_JABBGK010000001.1"/>
</dbReference>
<dbReference type="InterPro" id="IPR021140">
    <property type="entry name" value="Inh/Omp19"/>
</dbReference>
<feature type="chain" id="PRO_5030753979" evidence="2">
    <location>
        <begin position="25"/>
        <end position="131"/>
    </location>
</feature>
<gene>
    <name evidence="4" type="ORF">HHL25_03625</name>
</gene>
<dbReference type="Pfam" id="PF02974">
    <property type="entry name" value="Inh"/>
    <property type="match status" value="1"/>
</dbReference>
<feature type="signal peptide" evidence="2">
    <location>
        <begin position="1"/>
        <end position="24"/>
    </location>
</feature>
<dbReference type="EMBL" id="JABBGK010000001">
    <property type="protein sequence ID" value="NML73210.1"/>
    <property type="molecule type" value="Genomic_DNA"/>
</dbReference>
<accession>A0A7Y0ATG3</accession>
<comment type="caution">
    <text evidence="4">The sequence shown here is derived from an EMBL/GenBank/DDBJ whole genome shotgun (WGS) entry which is preliminary data.</text>
</comment>
<dbReference type="SUPFAM" id="SSF50882">
    <property type="entry name" value="beta-Barrel protease inhibitors"/>
    <property type="match status" value="1"/>
</dbReference>
<evidence type="ECO:0000256" key="2">
    <source>
        <dbReference type="SAM" id="SignalP"/>
    </source>
</evidence>
<dbReference type="Proteomes" id="UP000541470">
    <property type="component" value="Unassembled WGS sequence"/>
</dbReference>
<feature type="domain" description="Alkaline proteinase inhibitor/ Outer membrane lipoprotein Omp19" evidence="3">
    <location>
        <begin position="27"/>
        <end position="118"/>
    </location>
</feature>
<keyword evidence="1 2" id="KW-0732">Signal</keyword>
<proteinExistence type="predicted"/>
<dbReference type="InterPro" id="IPR016085">
    <property type="entry name" value="Protease_inh_B-barrel_dom"/>
</dbReference>
<protein>
    <submittedName>
        <fullName evidence="4">AprI/Inh family metalloprotease inhibitor</fullName>
    </submittedName>
</protein>
<evidence type="ECO:0000256" key="1">
    <source>
        <dbReference type="ARBA" id="ARBA00022729"/>
    </source>
</evidence>
<organism evidence="4 5">
    <name type="scientific">Rhizobium terricola</name>
    <dbReference type="NCBI Taxonomy" id="2728849"/>
    <lineage>
        <taxon>Bacteria</taxon>
        <taxon>Pseudomonadati</taxon>
        <taxon>Pseudomonadota</taxon>
        <taxon>Alphaproteobacteria</taxon>
        <taxon>Hyphomicrobiales</taxon>
        <taxon>Rhizobiaceae</taxon>
        <taxon>Rhizobium/Agrobacterium group</taxon>
        <taxon>Rhizobium</taxon>
    </lineage>
</organism>
<name>A0A7Y0ATG3_9HYPH</name>
<reference evidence="4 5" key="1">
    <citation type="submission" date="2020-04" db="EMBL/GenBank/DDBJ databases">
        <title>Rhizobium sp. S-51 isolated from soil.</title>
        <authorList>
            <person name="Dahal R.H."/>
        </authorList>
    </citation>
    <scope>NUCLEOTIDE SEQUENCE [LARGE SCALE GENOMIC DNA]</scope>
    <source>
        <strain evidence="4 5">S-51</strain>
    </source>
</reference>
<sequence length="131" mass="13934">MASRWMMSAFVMTLLMMALPEARAQSPAPAHLLGTWRQAGDGQETACRVELEGVSRAGLFAARAARCHGPLATVRGWAPDRNGFVLFDGAGRPVVSLTPARGLMAGRLADGSLLVMRRSDLGKNGATKSLR</sequence>
<dbReference type="Gene3D" id="2.40.128.10">
    <property type="match status" value="1"/>
</dbReference>